<dbReference type="Proteomes" id="UP001196565">
    <property type="component" value="Unassembled WGS sequence"/>
</dbReference>
<dbReference type="InterPro" id="IPR011010">
    <property type="entry name" value="DNA_brk_join_enz"/>
</dbReference>
<protein>
    <recommendedName>
        <fullName evidence="9">Tyrosine recombinase XerC</fullName>
    </recommendedName>
</protein>
<dbReference type="SUPFAM" id="SSF56349">
    <property type="entry name" value="DNA breaking-rejoining enzymes"/>
    <property type="match status" value="1"/>
</dbReference>
<organism evidence="12 13">
    <name type="scientific">Roseomonas alba</name>
    <dbReference type="NCBI Taxonomy" id="2846776"/>
    <lineage>
        <taxon>Bacteria</taxon>
        <taxon>Pseudomonadati</taxon>
        <taxon>Pseudomonadota</taxon>
        <taxon>Alphaproteobacteria</taxon>
        <taxon>Acetobacterales</taxon>
        <taxon>Roseomonadaceae</taxon>
        <taxon>Roseomonas</taxon>
    </lineage>
</organism>
<keyword evidence="5 9" id="KW-0229">DNA integration</keyword>
<evidence type="ECO:0000256" key="4">
    <source>
        <dbReference type="ARBA" id="ARBA00022829"/>
    </source>
</evidence>
<keyword evidence="6 9" id="KW-0238">DNA-binding</keyword>
<dbReference type="Gene3D" id="1.10.150.130">
    <property type="match status" value="1"/>
</dbReference>
<evidence type="ECO:0000256" key="6">
    <source>
        <dbReference type="ARBA" id="ARBA00023125"/>
    </source>
</evidence>
<dbReference type="PROSITE" id="PS51900">
    <property type="entry name" value="CB"/>
    <property type="match status" value="1"/>
</dbReference>
<comment type="caution">
    <text evidence="12">The sequence shown here is derived from an EMBL/GenBank/DDBJ whole genome shotgun (WGS) entry which is preliminary data.</text>
</comment>
<dbReference type="Pfam" id="PF02899">
    <property type="entry name" value="Phage_int_SAM_1"/>
    <property type="match status" value="1"/>
</dbReference>
<keyword evidence="3 9" id="KW-0132">Cell division</keyword>
<reference evidence="12 13" key="1">
    <citation type="submission" date="2021-07" db="EMBL/GenBank/DDBJ databases">
        <authorList>
            <person name="So Y."/>
        </authorList>
    </citation>
    <scope>NUCLEOTIDE SEQUENCE [LARGE SCALE GENOMIC DNA]</scope>
    <source>
        <strain evidence="12 13">HJA6</strain>
    </source>
</reference>
<feature type="active site" evidence="9">
    <location>
        <position position="172"/>
    </location>
</feature>
<evidence type="ECO:0000256" key="2">
    <source>
        <dbReference type="ARBA" id="ARBA00022490"/>
    </source>
</evidence>
<evidence type="ECO:0000313" key="13">
    <source>
        <dbReference type="Proteomes" id="UP001196565"/>
    </source>
</evidence>
<dbReference type="Gene3D" id="1.10.443.10">
    <property type="entry name" value="Intergrase catalytic core"/>
    <property type="match status" value="1"/>
</dbReference>
<dbReference type="InterPro" id="IPR004107">
    <property type="entry name" value="Integrase_SAM-like_N"/>
</dbReference>
<feature type="domain" description="Core-binding (CB)" evidence="11">
    <location>
        <begin position="1"/>
        <end position="86"/>
    </location>
</feature>
<dbReference type="HAMAP" id="MF_01808">
    <property type="entry name" value="Recomb_XerC_XerD"/>
    <property type="match status" value="1"/>
</dbReference>
<evidence type="ECO:0000256" key="5">
    <source>
        <dbReference type="ARBA" id="ARBA00022908"/>
    </source>
</evidence>
<feature type="active site" evidence="9">
    <location>
        <position position="148"/>
    </location>
</feature>
<comment type="similarity">
    <text evidence="9">Belongs to the 'phage' integrase family. XerC subfamily.</text>
</comment>
<accession>A0ABS7ABH7</accession>
<comment type="function">
    <text evidence="9">Site-specific tyrosine recombinase, which acts by catalyzing the cutting and rejoining of the recombining DNA molecules. The XerC-XerD complex is essential to convert dimers of the bacterial chromosome into monomers to permit their segregation at cell division. It also contributes to the segregational stability of plasmids.</text>
</comment>
<evidence type="ECO:0000256" key="1">
    <source>
        <dbReference type="ARBA" id="ARBA00004496"/>
    </source>
</evidence>
<evidence type="ECO:0000259" key="11">
    <source>
        <dbReference type="PROSITE" id="PS51900"/>
    </source>
</evidence>
<dbReference type="RefSeq" id="WP_219763110.1">
    <property type="nucleotide sequence ID" value="NZ_JAHYBZ010000003.1"/>
</dbReference>
<dbReference type="InterPro" id="IPR010998">
    <property type="entry name" value="Integrase_recombinase_N"/>
</dbReference>
<evidence type="ECO:0000256" key="9">
    <source>
        <dbReference type="HAMAP-Rule" id="MF_01808"/>
    </source>
</evidence>
<evidence type="ECO:0000259" key="10">
    <source>
        <dbReference type="PROSITE" id="PS51898"/>
    </source>
</evidence>
<dbReference type="EMBL" id="JAHYBZ010000003">
    <property type="protein sequence ID" value="MBW6398524.1"/>
    <property type="molecule type" value="Genomic_DNA"/>
</dbReference>
<dbReference type="InterPro" id="IPR013762">
    <property type="entry name" value="Integrase-like_cat_sf"/>
</dbReference>
<evidence type="ECO:0000256" key="8">
    <source>
        <dbReference type="ARBA" id="ARBA00023306"/>
    </source>
</evidence>
<keyword evidence="2 9" id="KW-0963">Cytoplasm</keyword>
<dbReference type="InterPro" id="IPR050090">
    <property type="entry name" value="Tyrosine_recombinase_XerCD"/>
</dbReference>
<dbReference type="Pfam" id="PF00589">
    <property type="entry name" value="Phage_integrase"/>
    <property type="match status" value="1"/>
</dbReference>
<feature type="domain" description="Tyr recombinase" evidence="10">
    <location>
        <begin position="107"/>
        <end position="292"/>
    </location>
</feature>
<evidence type="ECO:0000256" key="3">
    <source>
        <dbReference type="ARBA" id="ARBA00022618"/>
    </source>
</evidence>
<feature type="active site" evidence="9">
    <location>
        <position position="244"/>
    </location>
</feature>
<proteinExistence type="inferred from homology"/>
<evidence type="ECO:0000256" key="7">
    <source>
        <dbReference type="ARBA" id="ARBA00023172"/>
    </source>
</evidence>
<comment type="subcellular location">
    <subcellularLocation>
        <location evidence="1 9">Cytoplasm</location>
    </subcellularLocation>
</comment>
<dbReference type="PANTHER" id="PTHR30349">
    <property type="entry name" value="PHAGE INTEGRASE-RELATED"/>
    <property type="match status" value="1"/>
</dbReference>
<dbReference type="PANTHER" id="PTHR30349:SF90">
    <property type="entry name" value="TYROSINE RECOMBINASE XERD"/>
    <property type="match status" value="1"/>
</dbReference>
<dbReference type="NCBIfam" id="NF001399">
    <property type="entry name" value="PRK00283.1"/>
    <property type="match status" value="1"/>
</dbReference>
<feature type="active site" evidence="9">
    <location>
        <position position="270"/>
    </location>
</feature>
<gene>
    <name evidence="9" type="primary">xerC</name>
    <name evidence="12" type="ORF">KPL78_11730</name>
</gene>
<comment type="subunit">
    <text evidence="9">Forms a cyclic heterotetrameric complex composed of two molecules of XerC and two molecules of XerD.</text>
</comment>
<keyword evidence="4 9" id="KW-0159">Chromosome partition</keyword>
<dbReference type="PROSITE" id="PS51898">
    <property type="entry name" value="TYR_RECOMBINASE"/>
    <property type="match status" value="1"/>
</dbReference>
<keyword evidence="8 9" id="KW-0131">Cell cycle</keyword>
<dbReference type="InterPro" id="IPR044068">
    <property type="entry name" value="CB"/>
</dbReference>
<dbReference type="InterPro" id="IPR002104">
    <property type="entry name" value="Integrase_catalytic"/>
</dbReference>
<feature type="active site" description="O-(3'-phospho-DNA)-tyrosine intermediate" evidence="9">
    <location>
        <position position="279"/>
    </location>
</feature>
<evidence type="ECO:0000313" key="12">
    <source>
        <dbReference type="EMBL" id="MBW6398524.1"/>
    </source>
</evidence>
<keyword evidence="7 9" id="KW-0233">DNA recombination</keyword>
<sequence length="310" mass="32580">MSGAHHVESFLEMLSAERGAARNTLAAYKADLDDFAGYAAARGFAVHQADAEALRGWVRQLAGAGYAARTQARRISAIRQFHRFLAREGVRPDDPTELLDSPRLPASLPKALSEAEVEALIAAAAALPGRRGAAAAAAVELLYCSGLRASELIALPAGALREEEGLVAVRGKGGKERLVPVSARARDLALAARTEAAERAGPRGARWLFPSRAATGHLTRQSLALLLKEAALAAGLDPARVSPHVLRHSFASHLLGRGADLRSLQLLLGHADIATTQIYTKVLESRLKTLVETHHPLAASGGVAPGADIG</sequence>
<keyword evidence="13" id="KW-1185">Reference proteome</keyword>
<dbReference type="InterPro" id="IPR023009">
    <property type="entry name" value="Tyrosine_recombinase_XerC/XerD"/>
</dbReference>
<feature type="active site" evidence="9">
    <location>
        <position position="247"/>
    </location>
</feature>
<name>A0ABS7ABH7_9PROT</name>